<protein>
    <submittedName>
        <fullName evidence="1">Uncharacterized protein</fullName>
    </submittedName>
</protein>
<dbReference type="Proteomes" id="UP000282378">
    <property type="component" value="Unassembled WGS sequence"/>
</dbReference>
<accession>A0A3M2V9A1</accession>
<name>A0A3M2V9A1_PSEYM</name>
<proteinExistence type="predicted"/>
<evidence type="ECO:0000313" key="1">
    <source>
        <dbReference type="EMBL" id="RML35855.1"/>
    </source>
</evidence>
<evidence type="ECO:0000313" key="2">
    <source>
        <dbReference type="Proteomes" id="UP000282378"/>
    </source>
</evidence>
<gene>
    <name evidence="1" type="ORF">APX70_01268</name>
</gene>
<feature type="non-terminal residue" evidence="1">
    <location>
        <position position="65"/>
    </location>
</feature>
<reference evidence="1 2" key="1">
    <citation type="submission" date="2018-08" db="EMBL/GenBank/DDBJ databases">
        <title>Recombination of ecologically and evolutionarily significant loci maintains genetic cohesion in the Pseudomonas syringae species complex.</title>
        <authorList>
            <person name="Dillon M."/>
            <person name="Thakur S."/>
            <person name="Almeida R.N.D."/>
            <person name="Weir B.S."/>
            <person name="Guttman D.S."/>
        </authorList>
    </citation>
    <scope>NUCLEOTIDE SEQUENCE [LARGE SCALE GENOMIC DNA]</scope>
    <source>
        <strain evidence="1 2">88_10</strain>
    </source>
</reference>
<comment type="caution">
    <text evidence="1">The sequence shown here is derived from an EMBL/GenBank/DDBJ whole genome shotgun (WGS) entry which is preliminary data.</text>
</comment>
<sequence length="65" mass="6553">MNEEVPEALRVAVDIAIIVASMGRAGLPMLTKGLAQGLKAVAPCALKVAALAGGSYLFGRFVAGP</sequence>
<dbReference type="EMBL" id="RBNL01004244">
    <property type="protein sequence ID" value="RML35855.1"/>
    <property type="molecule type" value="Genomic_DNA"/>
</dbReference>
<organism evidence="1 2">
    <name type="scientific">Pseudomonas syringae pv. maculicola</name>
    <dbReference type="NCBI Taxonomy" id="59511"/>
    <lineage>
        <taxon>Bacteria</taxon>
        <taxon>Pseudomonadati</taxon>
        <taxon>Pseudomonadota</taxon>
        <taxon>Gammaproteobacteria</taxon>
        <taxon>Pseudomonadales</taxon>
        <taxon>Pseudomonadaceae</taxon>
        <taxon>Pseudomonas</taxon>
    </lineage>
</organism>
<dbReference type="AlphaFoldDB" id="A0A3M2V9A1"/>